<dbReference type="InterPro" id="IPR039840">
    <property type="entry name" value="NAA80"/>
</dbReference>
<dbReference type="SUPFAM" id="SSF55729">
    <property type="entry name" value="Acyl-CoA N-acyltransferases (Nat)"/>
    <property type="match status" value="1"/>
</dbReference>
<dbReference type="Gene3D" id="3.40.630.30">
    <property type="match status" value="1"/>
</dbReference>
<accession>A0A7V8N2L8</accession>
<sequence>MVKIIAIREHPEYLDEAVDYFSSKWGIERQIYEASITDSLQTELPTPRWYLMLEDSEIIGSYGLIENDFMIRKDLTPWLCALYVEKSKRQQGLGGKLLEHARIEASKLGFSDVYLCTDHEHYYEQYNWQFLGLSESEFDGLTRIYQISSLIK</sequence>
<keyword evidence="3" id="KW-1185">Reference proteome</keyword>
<evidence type="ECO:0000313" key="3">
    <source>
        <dbReference type="Proteomes" id="UP000530186"/>
    </source>
</evidence>
<protein>
    <submittedName>
        <fullName evidence="2">GNAT family N-acetyltransferase</fullName>
    </submittedName>
</protein>
<gene>
    <name evidence="2" type="ORF">HZR21_10510</name>
</gene>
<dbReference type="PANTHER" id="PTHR13538">
    <property type="entry name" value="N-ACETYLTRANSFERASE 6"/>
    <property type="match status" value="1"/>
</dbReference>
<dbReference type="GO" id="GO:0008080">
    <property type="term" value="F:N-acetyltransferase activity"/>
    <property type="evidence" value="ECO:0007669"/>
    <property type="project" value="InterPro"/>
</dbReference>
<dbReference type="EMBL" id="JACBNY010000031">
    <property type="protein sequence ID" value="MBA0017524.1"/>
    <property type="molecule type" value="Genomic_DNA"/>
</dbReference>
<dbReference type="InterPro" id="IPR016181">
    <property type="entry name" value="Acyl_CoA_acyltransferase"/>
</dbReference>
<dbReference type="GO" id="GO:0005737">
    <property type="term" value="C:cytoplasm"/>
    <property type="evidence" value="ECO:0007669"/>
    <property type="project" value="TreeGrafter"/>
</dbReference>
<proteinExistence type="predicted"/>
<comment type="caution">
    <text evidence="2">The sequence shown here is derived from an EMBL/GenBank/DDBJ whole genome shotgun (WGS) entry which is preliminary data.</text>
</comment>
<evidence type="ECO:0000313" key="2">
    <source>
        <dbReference type="EMBL" id="MBA0017524.1"/>
    </source>
</evidence>
<organism evidence="2 3">
    <name type="scientific">Pseudolactococcus laudensis</name>
    <dbReference type="NCBI Taxonomy" id="1494461"/>
    <lineage>
        <taxon>Bacteria</taxon>
        <taxon>Bacillati</taxon>
        <taxon>Bacillota</taxon>
        <taxon>Bacilli</taxon>
        <taxon>Lactobacillales</taxon>
        <taxon>Streptococcaceae</taxon>
        <taxon>Pseudolactococcus</taxon>
    </lineage>
</organism>
<feature type="domain" description="N-acetyltransferase" evidence="1">
    <location>
        <begin position="5"/>
        <end position="152"/>
    </location>
</feature>
<dbReference type="Proteomes" id="UP000530186">
    <property type="component" value="Unassembled WGS sequence"/>
</dbReference>
<dbReference type="RefSeq" id="WP_180747592.1">
    <property type="nucleotide sequence ID" value="NZ_CBCRWQ010000033.1"/>
</dbReference>
<dbReference type="AlphaFoldDB" id="A0A7V8N2L8"/>
<evidence type="ECO:0000259" key="1">
    <source>
        <dbReference type="PROSITE" id="PS51186"/>
    </source>
</evidence>
<dbReference type="InterPro" id="IPR000182">
    <property type="entry name" value="GNAT_dom"/>
</dbReference>
<dbReference type="PROSITE" id="PS51186">
    <property type="entry name" value="GNAT"/>
    <property type="match status" value="1"/>
</dbReference>
<dbReference type="GO" id="GO:1905502">
    <property type="term" value="F:acetyl-CoA binding"/>
    <property type="evidence" value="ECO:0007669"/>
    <property type="project" value="TreeGrafter"/>
</dbReference>
<keyword evidence="2" id="KW-0808">Transferase</keyword>
<dbReference type="CDD" id="cd04301">
    <property type="entry name" value="NAT_SF"/>
    <property type="match status" value="1"/>
</dbReference>
<dbReference type="Pfam" id="PF00583">
    <property type="entry name" value="Acetyltransf_1"/>
    <property type="match status" value="1"/>
</dbReference>
<name>A0A7V8N2L8_9LACT</name>
<dbReference type="PANTHER" id="PTHR13538:SF4">
    <property type="entry name" value="N-ALPHA-ACETYLTRANSFERASE 80"/>
    <property type="match status" value="1"/>
</dbReference>
<dbReference type="GeneID" id="303195946"/>
<reference evidence="2 3" key="1">
    <citation type="submission" date="2020-07" db="EMBL/GenBank/DDBJ databases">
        <authorList>
            <person name="Hilgarth M."/>
            <person name="Werum V."/>
            <person name="Vogel R.F."/>
        </authorList>
    </citation>
    <scope>NUCLEOTIDE SEQUENCE [LARGE SCALE GENOMIC DNA]</scope>
    <source>
        <strain evidence="2 3">DSM 28961</strain>
    </source>
</reference>